<organism evidence="4">
    <name type="scientific">Haemonchus placei</name>
    <name type="common">Barber's pole worm</name>
    <dbReference type="NCBI Taxonomy" id="6290"/>
    <lineage>
        <taxon>Eukaryota</taxon>
        <taxon>Metazoa</taxon>
        <taxon>Ecdysozoa</taxon>
        <taxon>Nematoda</taxon>
        <taxon>Chromadorea</taxon>
        <taxon>Rhabditida</taxon>
        <taxon>Rhabditina</taxon>
        <taxon>Rhabditomorpha</taxon>
        <taxon>Strongyloidea</taxon>
        <taxon>Trichostrongylidae</taxon>
        <taxon>Haemonchus</taxon>
    </lineage>
</organism>
<sequence length="255" mass="27683">MPEEETTLYGGGSSTAQPKVHQLTEEAQQNLIQAQMGTSSSSALPSGHMFSRIDQHKKAEVTKEPILAEFLKKKEKEETKKKRAAWKTSRRTLMEDYLPNSESRVEPDLEFSESNRNSAMIHKDSVSEQSQPLIQSKAISLCDETQLIRINPLSVSDGGGTARAAQPSTPSVNSHRNSGPGIIAGPKCTAWPETIATARSDGKEELAQILGTPATDSLAQGTTSAYSAMSLRVPSFYPQGTFREVKKSGHRSLGP</sequence>
<accession>A0A0N4X4K0</accession>
<reference evidence="4" key="1">
    <citation type="submission" date="2017-02" db="UniProtKB">
        <authorList>
            <consortium name="WormBaseParasite"/>
        </authorList>
    </citation>
    <scope>IDENTIFICATION</scope>
</reference>
<proteinExistence type="predicted"/>
<keyword evidence="3" id="KW-1185">Reference proteome</keyword>
<reference evidence="2 3" key="2">
    <citation type="submission" date="2018-11" db="EMBL/GenBank/DDBJ databases">
        <authorList>
            <consortium name="Pathogen Informatics"/>
        </authorList>
    </citation>
    <scope>NUCLEOTIDE SEQUENCE [LARGE SCALE GENOMIC DNA]</scope>
    <source>
        <strain evidence="2 3">MHpl1</strain>
    </source>
</reference>
<protein>
    <submittedName>
        <fullName evidence="4">Protein FAM179B</fullName>
    </submittedName>
</protein>
<evidence type="ECO:0000313" key="3">
    <source>
        <dbReference type="Proteomes" id="UP000268014"/>
    </source>
</evidence>
<dbReference type="AlphaFoldDB" id="A0A0N4X4K0"/>
<evidence type="ECO:0000256" key="1">
    <source>
        <dbReference type="SAM" id="MobiDB-lite"/>
    </source>
</evidence>
<evidence type="ECO:0000313" key="4">
    <source>
        <dbReference type="WBParaSite" id="HPLM_0001929201-mRNA-1"/>
    </source>
</evidence>
<dbReference type="WBParaSite" id="HPLM_0001929201-mRNA-1">
    <property type="protein sequence ID" value="HPLM_0001929201-mRNA-1"/>
    <property type="gene ID" value="HPLM_0001929201"/>
</dbReference>
<feature type="compositionally biased region" description="Polar residues" evidence="1">
    <location>
        <begin position="166"/>
        <end position="177"/>
    </location>
</feature>
<name>A0A0N4X4K0_HAEPC</name>
<dbReference type="EMBL" id="UZAF01021188">
    <property type="protein sequence ID" value="VDO76264.1"/>
    <property type="molecule type" value="Genomic_DNA"/>
</dbReference>
<dbReference type="Proteomes" id="UP000268014">
    <property type="component" value="Unassembled WGS sequence"/>
</dbReference>
<gene>
    <name evidence="2" type="ORF">HPLM_LOCUS19284</name>
</gene>
<evidence type="ECO:0000313" key="2">
    <source>
        <dbReference type="EMBL" id="VDO76264.1"/>
    </source>
</evidence>
<feature type="region of interest" description="Disordered" evidence="1">
    <location>
        <begin position="157"/>
        <end position="187"/>
    </location>
</feature>